<keyword evidence="2" id="KW-0813">Transport</keyword>
<feature type="transmembrane region" description="Helical" evidence="6">
    <location>
        <begin position="416"/>
        <end position="435"/>
    </location>
</feature>
<dbReference type="InterPro" id="IPR011701">
    <property type="entry name" value="MFS"/>
</dbReference>
<dbReference type="Pfam" id="PF07690">
    <property type="entry name" value="MFS_1"/>
    <property type="match status" value="1"/>
</dbReference>
<protein>
    <submittedName>
        <fullName evidence="8">Major facilitator superfamily domain-containing protein</fullName>
    </submittedName>
</protein>
<sequence>MSDLEITTKYAPPGEEVKEVEVGDSSYQEFLILSQEFQGKRLDKLTRKIDWHVLPQLIFIYLLSYVDRTNVGNAKLFGAQVDMKMTAQDWNTGLTVFFVTYAIGGPPSNMALKRIGPKKVLPFILACVSLILIGSGCASNRAQWFALRLLLGLFEAGMFPGCCYTLTTWYTPEQIHGRTTIYYCGASLAGAFSGLLAYAIGQADGIWGYRGWRWVYVLEGIFSFIVAMLAFFFLQETPEKQGKWLKEDERRFLVLRNKFMYGGEKGASDDTFRMKDFVTSLKSWHNYVLGFAFFSTSVAAYGLSFTLPTIVKNMGFSAARAQGLSAPPYVFACFCVLLSGWFSDRYRMRMWSTALPSAVAFIGLLIAVLTVTHKNLVPLSYIGVCLAAGGVYCLSPSIAVWIGLNQAGQTKRAASIGLTIFIAQLGGIVGSNIYLTKEAPSYHTGFGCSLAFLGAGCIVVPMIYWYILGRINAKREAMSEEEIYARYSPEELQEMGDLSPLYRYER</sequence>
<evidence type="ECO:0000256" key="5">
    <source>
        <dbReference type="ARBA" id="ARBA00023136"/>
    </source>
</evidence>
<feature type="transmembrane region" description="Helical" evidence="6">
    <location>
        <begin position="120"/>
        <end position="139"/>
    </location>
</feature>
<evidence type="ECO:0000256" key="2">
    <source>
        <dbReference type="ARBA" id="ARBA00022448"/>
    </source>
</evidence>
<evidence type="ECO:0000256" key="1">
    <source>
        <dbReference type="ARBA" id="ARBA00004141"/>
    </source>
</evidence>
<dbReference type="FunFam" id="1.20.1250.20:FF:000013">
    <property type="entry name" value="MFS general substrate transporter"/>
    <property type="match status" value="1"/>
</dbReference>
<evidence type="ECO:0000313" key="9">
    <source>
        <dbReference type="Proteomes" id="UP000193986"/>
    </source>
</evidence>
<proteinExistence type="predicted"/>
<feature type="transmembrane region" description="Helical" evidence="6">
    <location>
        <begin position="379"/>
        <end position="404"/>
    </location>
</feature>
<dbReference type="GO" id="GO:0016020">
    <property type="term" value="C:membrane"/>
    <property type="evidence" value="ECO:0007669"/>
    <property type="project" value="UniProtKB-SubCell"/>
</dbReference>
<dbReference type="GO" id="GO:0022857">
    <property type="term" value="F:transmembrane transporter activity"/>
    <property type="evidence" value="ECO:0007669"/>
    <property type="project" value="InterPro"/>
</dbReference>
<dbReference type="FunFam" id="1.20.1250.20:FF:000057">
    <property type="entry name" value="MFS general substrate transporter"/>
    <property type="match status" value="1"/>
</dbReference>
<reference evidence="8 9" key="1">
    <citation type="submission" date="2016-07" db="EMBL/GenBank/DDBJ databases">
        <title>Pervasive Adenine N6-methylation of Active Genes in Fungi.</title>
        <authorList>
            <consortium name="DOE Joint Genome Institute"/>
            <person name="Mondo S.J."/>
            <person name="Dannebaum R.O."/>
            <person name="Kuo R.C."/>
            <person name="Labutti K."/>
            <person name="Haridas S."/>
            <person name="Kuo A."/>
            <person name="Salamov A."/>
            <person name="Ahrendt S.R."/>
            <person name="Lipzen A."/>
            <person name="Sullivan W."/>
            <person name="Andreopoulos W.B."/>
            <person name="Clum A."/>
            <person name="Lindquist E."/>
            <person name="Daum C."/>
            <person name="Ramamoorthy G.K."/>
            <person name="Gryganskyi A."/>
            <person name="Culley D."/>
            <person name="Magnuson J.K."/>
            <person name="James T.Y."/>
            <person name="O'Malley M.A."/>
            <person name="Stajich J.E."/>
            <person name="Spatafora J.W."/>
            <person name="Visel A."/>
            <person name="Grigoriev I.V."/>
        </authorList>
    </citation>
    <scope>NUCLEOTIDE SEQUENCE [LARGE SCALE GENOMIC DNA]</scope>
    <source>
        <strain evidence="8 9">68-887.2</strain>
    </source>
</reference>
<organism evidence="8 9">
    <name type="scientific">Naematelia encephala</name>
    <dbReference type="NCBI Taxonomy" id="71784"/>
    <lineage>
        <taxon>Eukaryota</taxon>
        <taxon>Fungi</taxon>
        <taxon>Dikarya</taxon>
        <taxon>Basidiomycota</taxon>
        <taxon>Agaricomycotina</taxon>
        <taxon>Tremellomycetes</taxon>
        <taxon>Tremellales</taxon>
        <taxon>Naemateliaceae</taxon>
        <taxon>Naematelia</taxon>
    </lineage>
</organism>
<comment type="subcellular location">
    <subcellularLocation>
        <location evidence="1">Membrane</location>
        <topology evidence="1">Multi-pass membrane protein</topology>
    </subcellularLocation>
</comment>
<evidence type="ECO:0000256" key="4">
    <source>
        <dbReference type="ARBA" id="ARBA00022989"/>
    </source>
</evidence>
<keyword evidence="5 6" id="KW-0472">Membrane</keyword>
<accession>A0A1Y2B7W2</accession>
<dbReference type="InterPro" id="IPR036259">
    <property type="entry name" value="MFS_trans_sf"/>
</dbReference>
<feature type="transmembrane region" description="Helical" evidence="6">
    <location>
        <begin position="324"/>
        <end position="342"/>
    </location>
</feature>
<dbReference type="PANTHER" id="PTHR43791:SF54">
    <property type="entry name" value="MAJOR FACILITATOR SUPERFAMILY (MFS) PROFILE DOMAIN-CONTAINING PROTEIN-RELATED"/>
    <property type="match status" value="1"/>
</dbReference>
<evidence type="ECO:0000256" key="3">
    <source>
        <dbReference type="ARBA" id="ARBA00022692"/>
    </source>
</evidence>
<dbReference type="Gene3D" id="1.20.1250.20">
    <property type="entry name" value="MFS general substrate transporter like domains"/>
    <property type="match status" value="2"/>
</dbReference>
<dbReference type="AlphaFoldDB" id="A0A1Y2B7W2"/>
<dbReference type="SUPFAM" id="SSF103473">
    <property type="entry name" value="MFS general substrate transporter"/>
    <property type="match status" value="1"/>
</dbReference>
<feature type="transmembrane region" description="Helical" evidence="6">
    <location>
        <begin position="284"/>
        <end position="304"/>
    </location>
</feature>
<dbReference type="PANTHER" id="PTHR43791">
    <property type="entry name" value="PERMEASE-RELATED"/>
    <property type="match status" value="1"/>
</dbReference>
<name>A0A1Y2B7W2_9TREE</name>
<dbReference type="PROSITE" id="PS50850">
    <property type="entry name" value="MFS"/>
    <property type="match status" value="1"/>
</dbReference>
<dbReference type="OrthoDB" id="2985014at2759"/>
<evidence type="ECO:0000256" key="6">
    <source>
        <dbReference type="SAM" id="Phobius"/>
    </source>
</evidence>
<dbReference type="InParanoid" id="A0A1Y2B7W2"/>
<dbReference type="Proteomes" id="UP000193986">
    <property type="component" value="Unassembled WGS sequence"/>
</dbReference>
<dbReference type="EMBL" id="MCFC01000021">
    <property type="protein sequence ID" value="ORY30195.1"/>
    <property type="molecule type" value="Genomic_DNA"/>
</dbReference>
<gene>
    <name evidence="8" type="ORF">BCR39DRAFT_153321</name>
</gene>
<feature type="transmembrane region" description="Helical" evidence="6">
    <location>
        <begin position="441"/>
        <end position="468"/>
    </location>
</feature>
<feature type="transmembrane region" description="Helical" evidence="6">
    <location>
        <begin position="181"/>
        <end position="201"/>
    </location>
</feature>
<dbReference type="InterPro" id="IPR020846">
    <property type="entry name" value="MFS_dom"/>
</dbReference>
<keyword evidence="9" id="KW-1185">Reference proteome</keyword>
<feature type="transmembrane region" description="Helical" evidence="6">
    <location>
        <begin position="354"/>
        <end position="373"/>
    </location>
</feature>
<comment type="caution">
    <text evidence="8">The sequence shown here is derived from an EMBL/GenBank/DDBJ whole genome shotgun (WGS) entry which is preliminary data.</text>
</comment>
<keyword evidence="3 6" id="KW-0812">Transmembrane</keyword>
<keyword evidence="4 6" id="KW-1133">Transmembrane helix</keyword>
<feature type="transmembrane region" description="Helical" evidence="6">
    <location>
        <begin position="213"/>
        <end position="234"/>
    </location>
</feature>
<feature type="transmembrane region" description="Helical" evidence="6">
    <location>
        <begin position="145"/>
        <end position="169"/>
    </location>
</feature>
<evidence type="ECO:0000313" key="8">
    <source>
        <dbReference type="EMBL" id="ORY30195.1"/>
    </source>
</evidence>
<feature type="domain" description="Major facilitator superfamily (MFS) profile" evidence="7">
    <location>
        <begin position="53"/>
        <end position="472"/>
    </location>
</feature>
<evidence type="ECO:0000259" key="7">
    <source>
        <dbReference type="PROSITE" id="PS50850"/>
    </source>
</evidence>